<reference evidence="6" key="1">
    <citation type="submission" date="2020-07" db="EMBL/GenBank/DDBJ databases">
        <authorList>
            <person name="Nieuwenhuis M."/>
            <person name="Van De Peppel L.J.J."/>
        </authorList>
    </citation>
    <scope>NUCLEOTIDE SEQUENCE</scope>
    <source>
        <strain evidence="6">AP01</strain>
        <tissue evidence="6">Mycelium</tissue>
    </source>
</reference>
<keyword evidence="2" id="KW-0677">Repeat</keyword>
<gene>
    <name evidence="6" type="ORF">DXG03_002778</name>
</gene>
<dbReference type="EMBL" id="JABCKV010001843">
    <property type="protein sequence ID" value="KAG5639859.1"/>
    <property type="molecule type" value="Genomic_DNA"/>
</dbReference>
<feature type="non-terminal residue" evidence="6">
    <location>
        <position position="288"/>
    </location>
</feature>
<dbReference type="InterPro" id="IPR001680">
    <property type="entry name" value="WD40_rpt"/>
</dbReference>
<feature type="chain" id="PRO_5040419170" description="WD40 repeat-like protein" evidence="5">
    <location>
        <begin position="21"/>
        <end position="288"/>
    </location>
</feature>
<dbReference type="PROSITE" id="PS50294">
    <property type="entry name" value="WD_REPEATS_REGION"/>
    <property type="match status" value="1"/>
</dbReference>
<sequence>MRPSVGIVCVLPLVRPFVHTFSFLVSYANLKNSLQPQRITAFDVSPDSTRFATGFLDGSVFLYPISALPTSSHPPQSLTPAPSTRVVARPHLSTTTHLQFFPSSRVLLSAGADFSLSILPADLPDPSTTPSTNSSSTASVRITPVRTLRGHTRPITATLILGLGRNVLSASLDGTLKLWDVSNSALLLSIPAPGAQPILSLVFGPPTEHEHEHDSDHNPIPDPPPYHEHATIYAGLQNGSVASFDLRTHSARILVPPPASSSPTTTNGGVSSLAYNEQHHLLAAGSSR</sequence>
<dbReference type="AlphaFoldDB" id="A0A9P7FZ69"/>
<dbReference type="PANTHER" id="PTHR19855:SF11">
    <property type="entry name" value="RIBOSOME BIOGENESIS PROTEIN WDR12"/>
    <property type="match status" value="1"/>
</dbReference>
<dbReference type="SUPFAM" id="SSF50978">
    <property type="entry name" value="WD40 repeat-like"/>
    <property type="match status" value="1"/>
</dbReference>
<evidence type="ECO:0000256" key="2">
    <source>
        <dbReference type="ARBA" id="ARBA00022737"/>
    </source>
</evidence>
<dbReference type="SMART" id="SM00320">
    <property type="entry name" value="WD40"/>
    <property type="match status" value="3"/>
</dbReference>
<dbReference type="Pfam" id="PF00400">
    <property type="entry name" value="WD40"/>
    <property type="match status" value="2"/>
</dbReference>
<dbReference type="PROSITE" id="PS00678">
    <property type="entry name" value="WD_REPEATS_1"/>
    <property type="match status" value="1"/>
</dbReference>
<feature type="signal peptide" evidence="5">
    <location>
        <begin position="1"/>
        <end position="20"/>
    </location>
</feature>
<dbReference type="InterPro" id="IPR019775">
    <property type="entry name" value="WD40_repeat_CS"/>
</dbReference>
<protein>
    <recommendedName>
        <fullName evidence="8">WD40 repeat-like protein</fullName>
    </recommendedName>
</protein>
<feature type="repeat" description="WD" evidence="3">
    <location>
        <begin position="148"/>
        <end position="189"/>
    </location>
</feature>
<evidence type="ECO:0000256" key="3">
    <source>
        <dbReference type="PROSITE-ProRule" id="PRU00221"/>
    </source>
</evidence>
<organism evidence="6 7">
    <name type="scientific">Asterophora parasitica</name>
    <dbReference type="NCBI Taxonomy" id="117018"/>
    <lineage>
        <taxon>Eukaryota</taxon>
        <taxon>Fungi</taxon>
        <taxon>Dikarya</taxon>
        <taxon>Basidiomycota</taxon>
        <taxon>Agaricomycotina</taxon>
        <taxon>Agaricomycetes</taxon>
        <taxon>Agaricomycetidae</taxon>
        <taxon>Agaricales</taxon>
        <taxon>Tricholomatineae</taxon>
        <taxon>Lyophyllaceae</taxon>
        <taxon>Asterophora</taxon>
    </lineage>
</organism>
<evidence type="ECO:0000313" key="6">
    <source>
        <dbReference type="EMBL" id="KAG5639859.1"/>
    </source>
</evidence>
<evidence type="ECO:0000256" key="1">
    <source>
        <dbReference type="ARBA" id="ARBA00022574"/>
    </source>
</evidence>
<accession>A0A9P7FZ69</accession>
<comment type="caution">
    <text evidence="6">The sequence shown here is derived from an EMBL/GenBank/DDBJ whole genome shotgun (WGS) entry which is preliminary data.</text>
</comment>
<name>A0A9P7FZ69_9AGAR</name>
<keyword evidence="5" id="KW-0732">Signal</keyword>
<dbReference type="InterPro" id="IPR015943">
    <property type="entry name" value="WD40/YVTN_repeat-like_dom_sf"/>
</dbReference>
<dbReference type="InterPro" id="IPR036322">
    <property type="entry name" value="WD40_repeat_dom_sf"/>
</dbReference>
<keyword evidence="7" id="KW-1185">Reference proteome</keyword>
<reference evidence="6" key="2">
    <citation type="submission" date="2021-10" db="EMBL/GenBank/DDBJ databases">
        <title>Phylogenomics reveals ancestral predisposition of the termite-cultivated fungus Termitomyces towards a domesticated lifestyle.</title>
        <authorList>
            <person name="Auxier B."/>
            <person name="Grum-Grzhimaylo A."/>
            <person name="Cardenas M.E."/>
            <person name="Lodge J.D."/>
            <person name="Laessoe T."/>
            <person name="Pedersen O."/>
            <person name="Smith M.E."/>
            <person name="Kuyper T.W."/>
            <person name="Franco-Molano E.A."/>
            <person name="Baroni T.J."/>
            <person name="Aanen D.K."/>
        </authorList>
    </citation>
    <scope>NUCLEOTIDE SEQUENCE</scope>
    <source>
        <strain evidence="6">AP01</strain>
        <tissue evidence="6">Mycelium</tissue>
    </source>
</reference>
<dbReference type="OrthoDB" id="10257301at2759"/>
<dbReference type="Gene3D" id="2.130.10.10">
    <property type="entry name" value="YVTN repeat-like/Quinoprotein amine dehydrogenase"/>
    <property type="match status" value="2"/>
</dbReference>
<evidence type="ECO:0000313" key="7">
    <source>
        <dbReference type="Proteomes" id="UP000775547"/>
    </source>
</evidence>
<evidence type="ECO:0000256" key="4">
    <source>
        <dbReference type="SAM" id="MobiDB-lite"/>
    </source>
</evidence>
<feature type="region of interest" description="Disordered" evidence="4">
    <location>
        <begin position="206"/>
        <end position="228"/>
    </location>
</feature>
<evidence type="ECO:0008006" key="8">
    <source>
        <dbReference type="Google" id="ProtNLM"/>
    </source>
</evidence>
<dbReference type="Proteomes" id="UP000775547">
    <property type="component" value="Unassembled WGS sequence"/>
</dbReference>
<evidence type="ECO:0000256" key="5">
    <source>
        <dbReference type="SAM" id="SignalP"/>
    </source>
</evidence>
<proteinExistence type="predicted"/>
<dbReference type="PROSITE" id="PS50082">
    <property type="entry name" value="WD_REPEATS_2"/>
    <property type="match status" value="1"/>
</dbReference>
<dbReference type="PANTHER" id="PTHR19855">
    <property type="entry name" value="WD40 REPEAT PROTEIN 12, 37"/>
    <property type="match status" value="1"/>
</dbReference>
<feature type="compositionally biased region" description="Basic and acidic residues" evidence="4">
    <location>
        <begin position="207"/>
        <end position="228"/>
    </location>
</feature>
<keyword evidence="1 3" id="KW-0853">WD repeat</keyword>